<evidence type="ECO:0000313" key="5">
    <source>
        <dbReference type="Proteomes" id="UP000053558"/>
    </source>
</evidence>
<keyword evidence="2" id="KW-0378">Hydrolase</keyword>
<organism evidence="4 5">
    <name type="scientific">Coniophora puteana (strain RWD-64-598)</name>
    <name type="common">Brown rot fungus</name>
    <dbReference type="NCBI Taxonomy" id="741705"/>
    <lineage>
        <taxon>Eukaryota</taxon>
        <taxon>Fungi</taxon>
        <taxon>Dikarya</taxon>
        <taxon>Basidiomycota</taxon>
        <taxon>Agaricomycotina</taxon>
        <taxon>Agaricomycetes</taxon>
        <taxon>Agaricomycetidae</taxon>
        <taxon>Boletales</taxon>
        <taxon>Coniophorineae</taxon>
        <taxon>Coniophoraceae</taxon>
        <taxon>Coniophora</taxon>
    </lineage>
</organism>
<reference evidence="5" key="1">
    <citation type="journal article" date="2012" name="Science">
        <title>The Paleozoic origin of enzymatic lignin decomposition reconstructed from 31 fungal genomes.</title>
        <authorList>
            <person name="Floudas D."/>
            <person name="Binder M."/>
            <person name="Riley R."/>
            <person name="Barry K."/>
            <person name="Blanchette R.A."/>
            <person name="Henrissat B."/>
            <person name="Martinez A.T."/>
            <person name="Otillar R."/>
            <person name="Spatafora J.W."/>
            <person name="Yadav J.S."/>
            <person name="Aerts A."/>
            <person name="Benoit I."/>
            <person name="Boyd A."/>
            <person name="Carlson A."/>
            <person name="Copeland A."/>
            <person name="Coutinho P.M."/>
            <person name="de Vries R.P."/>
            <person name="Ferreira P."/>
            <person name="Findley K."/>
            <person name="Foster B."/>
            <person name="Gaskell J."/>
            <person name="Glotzer D."/>
            <person name="Gorecki P."/>
            <person name="Heitman J."/>
            <person name="Hesse C."/>
            <person name="Hori C."/>
            <person name="Igarashi K."/>
            <person name="Jurgens J.A."/>
            <person name="Kallen N."/>
            <person name="Kersten P."/>
            <person name="Kohler A."/>
            <person name="Kuees U."/>
            <person name="Kumar T.K.A."/>
            <person name="Kuo A."/>
            <person name="LaButti K."/>
            <person name="Larrondo L.F."/>
            <person name="Lindquist E."/>
            <person name="Ling A."/>
            <person name="Lombard V."/>
            <person name="Lucas S."/>
            <person name="Lundell T."/>
            <person name="Martin R."/>
            <person name="McLaughlin D.J."/>
            <person name="Morgenstern I."/>
            <person name="Morin E."/>
            <person name="Murat C."/>
            <person name="Nagy L.G."/>
            <person name="Nolan M."/>
            <person name="Ohm R.A."/>
            <person name="Patyshakuliyeva A."/>
            <person name="Rokas A."/>
            <person name="Ruiz-Duenas F.J."/>
            <person name="Sabat G."/>
            <person name="Salamov A."/>
            <person name="Samejima M."/>
            <person name="Schmutz J."/>
            <person name="Slot J.C."/>
            <person name="St John F."/>
            <person name="Stenlid J."/>
            <person name="Sun H."/>
            <person name="Sun S."/>
            <person name="Syed K."/>
            <person name="Tsang A."/>
            <person name="Wiebenga A."/>
            <person name="Young D."/>
            <person name="Pisabarro A."/>
            <person name="Eastwood D.C."/>
            <person name="Martin F."/>
            <person name="Cullen D."/>
            <person name="Grigoriev I.V."/>
            <person name="Hibbett D.S."/>
        </authorList>
    </citation>
    <scope>NUCLEOTIDE SEQUENCE [LARGE SCALE GENOMIC DNA]</scope>
    <source>
        <strain evidence="5">RWD-64-598 SS2</strain>
    </source>
</reference>
<dbReference type="InterPro" id="IPR006683">
    <property type="entry name" value="Thioestr_dom"/>
</dbReference>
<dbReference type="SUPFAM" id="SSF54637">
    <property type="entry name" value="Thioesterase/thiol ester dehydrase-isomerase"/>
    <property type="match status" value="1"/>
</dbReference>
<evidence type="ECO:0000256" key="1">
    <source>
        <dbReference type="ARBA" id="ARBA00008324"/>
    </source>
</evidence>
<evidence type="ECO:0000259" key="3">
    <source>
        <dbReference type="Pfam" id="PF03061"/>
    </source>
</evidence>
<protein>
    <recommendedName>
        <fullName evidence="3">Thioesterase domain-containing protein</fullName>
    </recommendedName>
</protein>
<evidence type="ECO:0000256" key="2">
    <source>
        <dbReference type="ARBA" id="ARBA00022801"/>
    </source>
</evidence>
<comment type="caution">
    <text evidence="4">The sequence shown here is derived from an EMBL/GenBank/DDBJ whole genome shotgun (WGS) entry which is preliminary data.</text>
</comment>
<dbReference type="InterPro" id="IPR039298">
    <property type="entry name" value="ACOT13"/>
</dbReference>
<accession>A0A5M3MB02</accession>
<feature type="domain" description="Thioesterase" evidence="3">
    <location>
        <begin position="49"/>
        <end position="124"/>
    </location>
</feature>
<keyword evidence="5" id="KW-1185">Reference proteome</keyword>
<dbReference type="PANTHER" id="PTHR21660">
    <property type="entry name" value="THIOESTERASE SUPERFAMILY MEMBER-RELATED"/>
    <property type="match status" value="1"/>
</dbReference>
<dbReference type="AlphaFoldDB" id="A0A5M3MB02"/>
<evidence type="ECO:0000313" key="4">
    <source>
        <dbReference type="EMBL" id="EIW76237.1"/>
    </source>
</evidence>
<dbReference type="OrthoDB" id="2831072at2759"/>
<sequence length="150" mass="16263">MKGYEPRIADRPVLTEVSINPKAEEPKKDEGRVVYEVTVEEDMLNAGRILHGACIGQLIDNCSTMPIFLMGLAKNGVPEMGVSQAINISYHSPALLGEKLRIVSTTTVMNKQALSANCEVWNVTSNRLVASGTHTKMVASTPRNGEPAKL</sequence>
<dbReference type="GO" id="GO:0047617">
    <property type="term" value="F:fatty acyl-CoA hydrolase activity"/>
    <property type="evidence" value="ECO:0007669"/>
    <property type="project" value="InterPro"/>
</dbReference>
<dbReference type="RefSeq" id="XP_007773301.1">
    <property type="nucleotide sequence ID" value="XM_007775111.1"/>
</dbReference>
<dbReference type="CDD" id="cd03443">
    <property type="entry name" value="PaaI_thioesterase"/>
    <property type="match status" value="1"/>
</dbReference>
<dbReference type="InterPro" id="IPR029069">
    <property type="entry name" value="HotDog_dom_sf"/>
</dbReference>
<gene>
    <name evidence="4" type="ORF">CONPUDRAFT_63918</name>
</gene>
<dbReference type="EMBL" id="JH711586">
    <property type="protein sequence ID" value="EIW76237.1"/>
    <property type="molecule type" value="Genomic_DNA"/>
</dbReference>
<dbReference type="GeneID" id="19208326"/>
<proteinExistence type="inferred from homology"/>
<dbReference type="KEGG" id="cput:CONPUDRAFT_63918"/>
<comment type="similarity">
    <text evidence="1">Belongs to the thioesterase PaaI family.</text>
</comment>
<dbReference type="Proteomes" id="UP000053558">
    <property type="component" value="Unassembled WGS sequence"/>
</dbReference>
<dbReference type="PANTHER" id="PTHR21660:SF1">
    <property type="entry name" value="ACYL-COENZYME A THIOESTERASE 13"/>
    <property type="match status" value="1"/>
</dbReference>
<name>A0A5M3MB02_CONPW</name>
<dbReference type="Gene3D" id="3.10.129.10">
    <property type="entry name" value="Hotdog Thioesterase"/>
    <property type="match status" value="1"/>
</dbReference>
<dbReference type="OMA" id="SGVHSKM"/>
<dbReference type="Pfam" id="PF03061">
    <property type="entry name" value="4HBT"/>
    <property type="match status" value="1"/>
</dbReference>